<comment type="caution">
    <text evidence="2">The sequence shown here is derived from an EMBL/GenBank/DDBJ whole genome shotgun (WGS) entry which is preliminary data.</text>
</comment>
<reference evidence="2 3" key="1">
    <citation type="journal article" date="2018" name="J. Biol. Chem.">
        <title>Discovery of the actinoplanic acid pathway in Streptomyces rapamycinicus reveals a genetically conserved synergism with rapamycin.</title>
        <authorList>
            <person name="Mrak P."/>
            <person name="Krastel P."/>
            <person name="Pivk Lukancic P."/>
            <person name="Tao J."/>
            <person name="Pistorius D."/>
            <person name="Moore C.M."/>
        </authorList>
    </citation>
    <scope>NUCLEOTIDE SEQUENCE [LARGE SCALE GENOMIC DNA]</scope>
    <source>
        <strain evidence="2 3">NRRL 5491</strain>
    </source>
</reference>
<evidence type="ECO:0000313" key="3">
    <source>
        <dbReference type="Proteomes" id="UP000281594"/>
    </source>
</evidence>
<dbReference type="AlphaFoldDB" id="A0A3L8RM09"/>
<organism evidence="2 3">
    <name type="scientific">Streptomyces rapamycinicus (strain ATCC 29253 / DSM 41530 / NRRL 5491 / AYB-994)</name>
    <name type="common">Streptomyces hygroscopicus (strain ATCC 29253)</name>
    <dbReference type="NCBI Taxonomy" id="1343740"/>
    <lineage>
        <taxon>Bacteria</taxon>
        <taxon>Bacillati</taxon>
        <taxon>Actinomycetota</taxon>
        <taxon>Actinomycetes</taxon>
        <taxon>Kitasatosporales</taxon>
        <taxon>Streptomycetaceae</taxon>
        <taxon>Streptomyces</taxon>
        <taxon>Streptomyces violaceusniger group</taxon>
    </lineage>
</organism>
<feature type="region of interest" description="Disordered" evidence="1">
    <location>
        <begin position="1"/>
        <end position="34"/>
    </location>
</feature>
<protein>
    <submittedName>
        <fullName evidence="2">Uncharacterized protein</fullName>
    </submittedName>
</protein>
<evidence type="ECO:0000256" key="1">
    <source>
        <dbReference type="SAM" id="MobiDB-lite"/>
    </source>
</evidence>
<dbReference type="Proteomes" id="UP000281594">
    <property type="component" value="Unassembled WGS sequence"/>
</dbReference>
<gene>
    <name evidence="2" type="ORF">D3C57_119670</name>
</gene>
<accession>A0A3L8RM09</accession>
<dbReference type="EMBL" id="QYCY01000001">
    <property type="protein sequence ID" value="RLV80637.1"/>
    <property type="molecule type" value="Genomic_DNA"/>
</dbReference>
<sequence length="290" mass="30559">MLPSRAVGRDPRDRCERPGGVVNAAKERQRAKPYPPIRAVAAATAGARRKRFGDLCGRPDAAASVRTSGTSGVGPSCGAAVRSTRDGGGQVTAQPRLLPWSGPAGQPCYLVSDADGAGYMSRLADEMEAVQLRMGAELIGHARLLLRDRKAGAGELRYLSNRLIEALRDALRIAESRGGRLPVSDECESNPDHTRAWSALGGSGRKSITNPGADGTGVFMLSWRLLQASQRCLLPALTSRLMSSRVRTLRSSSSALSSALASLVMSASTSSAAWLSVSSSVSICIRKRAS</sequence>
<evidence type="ECO:0000313" key="2">
    <source>
        <dbReference type="EMBL" id="RLV80637.1"/>
    </source>
</evidence>
<name>A0A3L8RM09_STRRN</name>
<proteinExistence type="predicted"/>
<feature type="compositionally biased region" description="Basic and acidic residues" evidence="1">
    <location>
        <begin position="7"/>
        <end position="17"/>
    </location>
</feature>
<feature type="region of interest" description="Disordered" evidence="1">
    <location>
        <begin position="63"/>
        <end position="91"/>
    </location>
</feature>